<evidence type="ECO:0000313" key="3">
    <source>
        <dbReference type="Proteomes" id="UP000092651"/>
    </source>
</evidence>
<dbReference type="AlphaFoldDB" id="A0A1B8ZZM2"/>
<evidence type="ECO:0000313" key="2">
    <source>
        <dbReference type="EMBL" id="OCA77041.1"/>
    </source>
</evidence>
<gene>
    <name evidence="2" type="ORF">BBI01_00825</name>
</gene>
<feature type="domain" description="DUF4357" evidence="1">
    <location>
        <begin position="224"/>
        <end position="277"/>
    </location>
</feature>
<dbReference type="InterPro" id="IPR025579">
    <property type="entry name" value="DUF4357"/>
</dbReference>
<dbReference type="EMBL" id="MAYH01000001">
    <property type="protein sequence ID" value="OCA77041.1"/>
    <property type="molecule type" value="Genomic_DNA"/>
</dbReference>
<accession>A0A1B8ZZM2</accession>
<dbReference type="Pfam" id="PF14267">
    <property type="entry name" value="DUF4357"/>
    <property type="match status" value="1"/>
</dbReference>
<dbReference type="OrthoDB" id="2656488at2"/>
<reference evidence="2 3" key="1">
    <citation type="submission" date="2016-07" db="EMBL/GenBank/DDBJ databases">
        <authorList>
            <person name="Jeong J.-J."/>
            <person name="Kim D.W."/>
            <person name="Sang M.K."/>
            <person name="Choi I.-G."/>
            <person name="Kim K.D."/>
        </authorList>
    </citation>
    <scope>NUCLEOTIDE SEQUENCE [LARGE SCALE GENOMIC DNA]</scope>
    <source>
        <strain evidence="2 3">UTM-3</strain>
    </source>
</reference>
<proteinExistence type="predicted"/>
<keyword evidence="3" id="KW-1185">Reference proteome</keyword>
<organism evidence="2 3">
    <name type="scientific">Chryseobacterium artocarpi</name>
    <dbReference type="NCBI Taxonomy" id="1414727"/>
    <lineage>
        <taxon>Bacteria</taxon>
        <taxon>Pseudomonadati</taxon>
        <taxon>Bacteroidota</taxon>
        <taxon>Flavobacteriia</taxon>
        <taxon>Flavobacteriales</taxon>
        <taxon>Weeksellaceae</taxon>
        <taxon>Chryseobacterium group</taxon>
        <taxon>Chryseobacterium</taxon>
    </lineage>
</organism>
<name>A0A1B8ZZM2_9FLAO</name>
<sequence>MNTFGKTIRLFFVDGTPNSLTTAELSNWTGIGIRVPRIKVREFSNRTEFRKPGVYILIGKGDNNEDAAYIGEAEVIADRLAHHIANRDFWNEVLFFGSKDQYLNKAGVKYLENRLYELAMHAERYTINQNIPTRPELSEAEQAELEEFLSNVKILTASLGHKIFESVEETIEQNETNQLVLFCKNGAGANSKGSPSTEGFVVYKDSLLMVTEQPSLNEGIVLERNKMISDGILQLENGFYKLTKDYIFNSSSRAASATLARSANGPLEWKTETGIQLKNLEI</sequence>
<comment type="caution">
    <text evidence="2">The sequence shown here is derived from an EMBL/GenBank/DDBJ whole genome shotgun (WGS) entry which is preliminary data.</text>
</comment>
<protein>
    <submittedName>
        <fullName evidence="2">Methionine sulfoxide reductase</fullName>
    </submittedName>
</protein>
<dbReference type="Proteomes" id="UP000092651">
    <property type="component" value="Unassembled WGS sequence"/>
</dbReference>
<evidence type="ECO:0000259" key="1">
    <source>
        <dbReference type="Pfam" id="PF14267"/>
    </source>
</evidence>
<dbReference type="RefSeq" id="WP_065392797.1">
    <property type="nucleotide sequence ID" value="NZ_MAYH01000001.1"/>
</dbReference>
<dbReference type="CDD" id="cd10447">
    <property type="entry name" value="GIY-YIG_unchar_2"/>
    <property type="match status" value="1"/>
</dbReference>